<proteinExistence type="predicted"/>
<feature type="non-terminal residue" evidence="2">
    <location>
        <position position="118"/>
    </location>
</feature>
<organism evidence="2 3">
    <name type="scientific">Verticillium longisporum</name>
    <name type="common">Verticillium dahliae var. longisporum</name>
    <dbReference type="NCBI Taxonomy" id="100787"/>
    <lineage>
        <taxon>Eukaryota</taxon>
        <taxon>Fungi</taxon>
        <taxon>Dikarya</taxon>
        <taxon>Ascomycota</taxon>
        <taxon>Pezizomycotina</taxon>
        <taxon>Sordariomycetes</taxon>
        <taxon>Hypocreomycetidae</taxon>
        <taxon>Glomerellales</taxon>
        <taxon>Plectosphaerellaceae</taxon>
        <taxon>Verticillium</taxon>
    </lineage>
</organism>
<reference evidence="3" key="1">
    <citation type="submission" date="2015-05" db="EMBL/GenBank/DDBJ databases">
        <authorList>
            <person name="Fogelqvist Johan"/>
        </authorList>
    </citation>
    <scope>NUCLEOTIDE SEQUENCE [LARGE SCALE GENOMIC DNA]</scope>
</reference>
<dbReference type="EMBL" id="CVQI01035138">
    <property type="protein sequence ID" value="CRK45927.1"/>
    <property type="molecule type" value="Genomic_DNA"/>
</dbReference>
<feature type="compositionally biased region" description="Polar residues" evidence="1">
    <location>
        <begin position="107"/>
        <end position="118"/>
    </location>
</feature>
<evidence type="ECO:0000313" key="3">
    <source>
        <dbReference type="Proteomes" id="UP000045706"/>
    </source>
</evidence>
<evidence type="ECO:0000256" key="1">
    <source>
        <dbReference type="SAM" id="MobiDB-lite"/>
    </source>
</evidence>
<dbReference type="Proteomes" id="UP000045706">
    <property type="component" value="Unassembled WGS sequence"/>
</dbReference>
<dbReference type="AlphaFoldDB" id="A0A0G4NHI1"/>
<gene>
    <name evidence="2" type="ORF">BN1723_019842</name>
</gene>
<evidence type="ECO:0000313" key="2">
    <source>
        <dbReference type="EMBL" id="CRK45927.1"/>
    </source>
</evidence>
<accession>A0A0G4NHI1</accession>
<name>A0A0G4NHI1_VERLO</name>
<feature type="region of interest" description="Disordered" evidence="1">
    <location>
        <begin position="99"/>
        <end position="118"/>
    </location>
</feature>
<sequence length="118" mass="12382">MPTAPAVGLDYHKKGLSRAATFDFAADRERETRAVTGNYSHMLGRQGPTLELPGSPDGAGLANLRAAKSFADLRSFSPSPSASSSSYLTAVNNGMMPPARFTEYASGMNQGNSLATPN</sequence>
<protein>
    <submittedName>
        <fullName evidence="2">Uncharacterized protein</fullName>
    </submittedName>
</protein>